<dbReference type="Pfam" id="PF10978">
    <property type="entry name" value="DUF2785"/>
    <property type="match status" value="1"/>
</dbReference>
<evidence type="ECO:0000313" key="1">
    <source>
        <dbReference type="EMBL" id="CUR55892.1"/>
    </source>
</evidence>
<dbReference type="AlphaFoldDB" id="A0A2P2C559"/>
<accession>A0A2P2C559</accession>
<name>A0A2P2C559_9ZZZZ</name>
<organism evidence="1">
    <name type="scientific">metagenome</name>
    <dbReference type="NCBI Taxonomy" id="256318"/>
    <lineage>
        <taxon>unclassified sequences</taxon>
        <taxon>metagenomes</taxon>
    </lineage>
</organism>
<sequence length="289" mass="31319">MASTAPPFWQRVVRDGLRVPTDRPLGDMTAELTSMLGSTEPELRDGIAYPTLATWIGRGVYDDLLAGLGDGMVAGLSVGLGEQDTDSVFRRAFSVLVLAGCITRANQLDRLPADKVLEWGDRLTTWYVREKDLRGYVPGSGWAHAIAHGADAIAALAASPHIGKPELTVLLDVIADRVLLPVEQVFTHGEPDRLAAATMAILRRDLVPLSVLEPWVARLAAVAGRPPHHDVDPFLTTGNPESFLRALYLALTLLQPRQPACRADLLLTLVEALRATNPFYFTDAATTQS</sequence>
<dbReference type="EMBL" id="CZKA01000025">
    <property type="protein sequence ID" value="CUR55892.1"/>
    <property type="molecule type" value="Genomic_DNA"/>
</dbReference>
<reference evidence="1" key="1">
    <citation type="submission" date="2015-08" db="EMBL/GenBank/DDBJ databases">
        <authorList>
            <person name="Babu N.S."/>
            <person name="Beckwith C.J."/>
            <person name="Beseler K.G."/>
            <person name="Brison A."/>
            <person name="Carone J.V."/>
            <person name="Caskin T.P."/>
            <person name="Diamond M."/>
            <person name="Durham M.E."/>
            <person name="Foxe J.M."/>
            <person name="Go M."/>
            <person name="Henderson B.A."/>
            <person name="Jones I.B."/>
            <person name="McGettigan J.A."/>
            <person name="Micheletti S.J."/>
            <person name="Nasrallah M.E."/>
            <person name="Ortiz D."/>
            <person name="Piller C.R."/>
            <person name="Privatt S.R."/>
            <person name="Schneider S.L."/>
            <person name="Sharp S."/>
            <person name="Smith T.C."/>
            <person name="Stanton J.D."/>
            <person name="Ullery H.E."/>
            <person name="Wilson R.J."/>
            <person name="Serrano M.G."/>
            <person name="Buck G."/>
            <person name="Lee V."/>
            <person name="Wang Y."/>
            <person name="Carvalho R."/>
            <person name="Voegtly L."/>
            <person name="Shi R."/>
            <person name="Duckworth R."/>
            <person name="Johnson A."/>
            <person name="Loviza R."/>
            <person name="Walstead R."/>
            <person name="Shah Z."/>
            <person name="Kiflezghi M."/>
            <person name="Wade K."/>
            <person name="Ball S.L."/>
            <person name="Bradley K.W."/>
            <person name="Asai D.J."/>
            <person name="Bowman C.A."/>
            <person name="Russell D.A."/>
            <person name="Pope W.H."/>
            <person name="Jacobs-Sera D."/>
            <person name="Hendrix R.W."/>
            <person name="Hatfull G.F."/>
        </authorList>
    </citation>
    <scope>NUCLEOTIDE SEQUENCE</scope>
</reference>
<gene>
    <name evidence="1" type="ORF">NOCA2310056</name>
</gene>
<dbReference type="InterPro" id="IPR021247">
    <property type="entry name" value="DUF2785"/>
</dbReference>
<evidence type="ECO:0008006" key="2">
    <source>
        <dbReference type="Google" id="ProtNLM"/>
    </source>
</evidence>
<protein>
    <recommendedName>
        <fullName evidence="2">DUF2785 domain-containing protein</fullName>
    </recommendedName>
</protein>
<proteinExistence type="predicted"/>